<dbReference type="Gene3D" id="1.10.8.60">
    <property type="match status" value="1"/>
</dbReference>
<dbReference type="InterPro" id="IPR027417">
    <property type="entry name" value="P-loop_NTPase"/>
</dbReference>
<feature type="domain" description="ATPase AAA-type core" evidence="4">
    <location>
        <begin position="245"/>
        <end position="361"/>
    </location>
</feature>
<dbReference type="InterPro" id="IPR052267">
    <property type="entry name" value="N-DRC_Component"/>
</dbReference>
<dbReference type="KEGG" id="pbi:103068057"/>
<dbReference type="Proteomes" id="UP000695026">
    <property type="component" value="Unplaced"/>
</dbReference>
<dbReference type="SUPFAM" id="SSF52540">
    <property type="entry name" value="P-loop containing nucleoside triphosphate hydrolases"/>
    <property type="match status" value="1"/>
</dbReference>
<reference evidence="6" key="1">
    <citation type="submission" date="2025-08" db="UniProtKB">
        <authorList>
            <consortium name="RefSeq"/>
        </authorList>
    </citation>
    <scope>IDENTIFICATION</scope>
    <source>
        <tissue evidence="6">Liver</tissue>
    </source>
</reference>
<protein>
    <submittedName>
        <fullName evidence="6">Uncharacterized protein LOC103068057 isoform X1</fullName>
    </submittedName>
</protein>
<name>A0A9F5JFQ3_PYTBI</name>
<accession>A0A9F5JFQ3</accession>
<feature type="region of interest" description="Disordered" evidence="3">
    <location>
        <begin position="596"/>
        <end position="616"/>
    </location>
</feature>
<dbReference type="Pfam" id="PF00004">
    <property type="entry name" value="AAA"/>
    <property type="match status" value="1"/>
</dbReference>
<dbReference type="OrthoDB" id="3046016at2759"/>
<feature type="region of interest" description="Disordered" evidence="3">
    <location>
        <begin position="563"/>
        <end position="583"/>
    </location>
</feature>
<sequence>METPPQDSDFTVATAARQSLYSPGAAPSPNFFLAAPGVFAGLSVGTPFPLLRLSPPYGPSRPPCPASCWRGEVVGLRGMLLGLEAAAALMWVSCFPFRTIDSLYEELVLQGIIKKPQKVQLAEYSGWVPSQRSGPCSRTVWEGLAGGVQVALQHLLSYQGTSATWEPSCASRKSSPLPLCWTSGRTLPCMLSCLLVSRRPRGAWDGCLVAIWAALALPPRPLSLPAPAPPGSQTVHERAPQVKSVLLAGPAGTGKKMLVHAVCTEAGANLFDLSPDNVAGKYPGKSGLQMLIHVVFKVARNLQPSVIWVGNAEKTFYKKVPKEEKELEPKRLKKDLPKALKLLKAEDRVLLMGATSKPYLADIKGLCKTYERVLLIPQPDYASRYVTWQRLIQKHGGVVTSSLDLSALAKVSDGYSQGSMAQAVKLVLSERRLLQLPKKPLCAGELLQTLARADPVYPEEQELLKFSTWDELATHYRKTLGAVGISSVGTSRWARAVQSELDADSSWGKWLCLPGSVGSSARAPSSFFSGRPLADHGAFLRWDDSCGEPVLFRPVLARESRASGQWEARADQSPTRPTFHSPWPARCSNDLGSKVGTAHSRIQTGPKPVLEASGHRGGRSLLPAESLVQGEFPGCLSQPFKSATILLNAAVQRTLV</sequence>
<organism evidence="5 6">
    <name type="scientific">Python bivittatus</name>
    <name type="common">Burmese python</name>
    <name type="synonym">Python molurus bivittatus</name>
    <dbReference type="NCBI Taxonomy" id="176946"/>
    <lineage>
        <taxon>Eukaryota</taxon>
        <taxon>Metazoa</taxon>
        <taxon>Chordata</taxon>
        <taxon>Craniata</taxon>
        <taxon>Vertebrata</taxon>
        <taxon>Euteleostomi</taxon>
        <taxon>Lepidosauria</taxon>
        <taxon>Squamata</taxon>
        <taxon>Bifurcata</taxon>
        <taxon>Unidentata</taxon>
        <taxon>Episquamata</taxon>
        <taxon>Toxicofera</taxon>
        <taxon>Serpentes</taxon>
        <taxon>Henophidia</taxon>
        <taxon>Pythonidae</taxon>
        <taxon>Python</taxon>
    </lineage>
</organism>
<dbReference type="RefSeq" id="XP_025032971.1">
    <property type="nucleotide sequence ID" value="XM_025177203.1"/>
</dbReference>
<dbReference type="Gene3D" id="3.40.50.300">
    <property type="entry name" value="P-loop containing nucleotide triphosphate hydrolases"/>
    <property type="match status" value="1"/>
</dbReference>
<dbReference type="PANTHER" id="PTHR14690">
    <property type="entry name" value="IQ MOTIF CONTAINING WITH AAA DOMAIN 1"/>
    <property type="match status" value="1"/>
</dbReference>
<evidence type="ECO:0000259" key="4">
    <source>
        <dbReference type="Pfam" id="PF00004"/>
    </source>
</evidence>
<dbReference type="InterPro" id="IPR003959">
    <property type="entry name" value="ATPase_AAA_core"/>
</dbReference>
<keyword evidence="5" id="KW-1185">Reference proteome</keyword>
<gene>
    <name evidence="6" type="primary">LOC103068057</name>
</gene>
<dbReference type="GeneID" id="103068057"/>
<keyword evidence="2" id="KW-0067">ATP-binding</keyword>
<evidence type="ECO:0000256" key="3">
    <source>
        <dbReference type="SAM" id="MobiDB-lite"/>
    </source>
</evidence>
<evidence type="ECO:0000313" key="5">
    <source>
        <dbReference type="Proteomes" id="UP000695026"/>
    </source>
</evidence>
<dbReference type="AlphaFoldDB" id="A0A9F5JFQ3"/>
<evidence type="ECO:0000256" key="2">
    <source>
        <dbReference type="ARBA" id="ARBA00022840"/>
    </source>
</evidence>
<dbReference type="GO" id="GO:0016887">
    <property type="term" value="F:ATP hydrolysis activity"/>
    <property type="evidence" value="ECO:0007669"/>
    <property type="project" value="InterPro"/>
</dbReference>
<dbReference type="PANTHER" id="PTHR14690:SF6">
    <property type="entry name" value="IQ AND AAA DOMAIN-CONTAINING PROTEIN 1-LIKE"/>
    <property type="match status" value="1"/>
</dbReference>
<proteinExistence type="predicted"/>
<evidence type="ECO:0000313" key="6">
    <source>
        <dbReference type="RefSeq" id="XP_025032971.1"/>
    </source>
</evidence>
<keyword evidence="1" id="KW-0547">Nucleotide-binding</keyword>
<evidence type="ECO:0000256" key="1">
    <source>
        <dbReference type="ARBA" id="ARBA00022741"/>
    </source>
</evidence>
<dbReference type="FunFam" id="1.10.8.60:FF:000064">
    <property type="entry name" value="IQ motif containing with AAA domain 1"/>
    <property type="match status" value="1"/>
</dbReference>
<dbReference type="GO" id="GO:0005524">
    <property type="term" value="F:ATP binding"/>
    <property type="evidence" value="ECO:0007669"/>
    <property type="project" value="UniProtKB-KW"/>
</dbReference>